<evidence type="ECO:0000256" key="10">
    <source>
        <dbReference type="ARBA" id="ARBA00023211"/>
    </source>
</evidence>
<dbReference type="PANTHER" id="PTHR11405:SF53">
    <property type="entry name" value="CARBAMOYL-PHOSPHATE SYNTHASE [AMMONIA], MITOCHONDRIAL"/>
    <property type="match status" value="1"/>
</dbReference>
<evidence type="ECO:0000256" key="12">
    <source>
        <dbReference type="ARBA" id="ARBA00048816"/>
    </source>
</evidence>
<dbReference type="EMBL" id="BARV01020674">
    <property type="protein sequence ID" value="GAI29963.1"/>
    <property type="molecule type" value="Genomic_DNA"/>
</dbReference>
<organism evidence="14">
    <name type="scientific">marine sediment metagenome</name>
    <dbReference type="NCBI Taxonomy" id="412755"/>
    <lineage>
        <taxon>unclassified sequences</taxon>
        <taxon>metagenomes</taxon>
        <taxon>ecological metagenomes</taxon>
    </lineage>
</organism>
<dbReference type="FunFam" id="3.30.470.20:FF:000026">
    <property type="entry name" value="Carbamoyl-phosphate synthase large chain"/>
    <property type="match status" value="1"/>
</dbReference>
<comment type="similarity">
    <text evidence="2">Belongs to the CarB family.</text>
</comment>
<keyword evidence="4" id="KW-0436">Ligase</keyword>
<dbReference type="AlphaFoldDB" id="X1MFF0"/>
<evidence type="ECO:0000256" key="8">
    <source>
        <dbReference type="ARBA" id="ARBA00022741"/>
    </source>
</evidence>
<dbReference type="InterPro" id="IPR013815">
    <property type="entry name" value="ATP_grasp_subdomain_1"/>
</dbReference>
<dbReference type="Gene3D" id="3.30.470.20">
    <property type="entry name" value="ATP-grasp fold, B domain"/>
    <property type="match status" value="1"/>
</dbReference>
<protein>
    <recommendedName>
        <fullName evidence="13">ATP-grasp domain-containing protein</fullName>
    </recommendedName>
</protein>
<evidence type="ECO:0000259" key="13">
    <source>
        <dbReference type="PROSITE" id="PS50975"/>
    </source>
</evidence>
<feature type="non-terminal residue" evidence="14">
    <location>
        <position position="274"/>
    </location>
</feature>
<keyword evidence="6" id="KW-0479">Metal-binding</keyword>
<dbReference type="PROSITE" id="PS00866">
    <property type="entry name" value="CPSASE_1"/>
    <property type="match status" value="1"/>
</dbReference>
<dbReference type="Gene3D" id="3.30.1490.20">
    <property type="entry name" value="ATP-grasp fold, A domain"/>
    <property type="match status" value="1"/>
</dbReference>
<dbReference type="PANTHER" id="PTHR11405">
    <property type="entry name" value="CARBAMOYLTRANSFERASE FAMILY MEMBER"/>
    <property type="match status" value="1"/>
</dbReference>
<dbReference type="InterPro" id="IPR011761">
    <property type="entry name" value="ATP-grasp"/>
</dbReference>
<dbReference type="GO" id="GO:0005524">
    <property type="term" value="F:ATP binding"/>
    <property type="evidence" value="ECO:0007669"/>
    <property type="project" value="UniProtKB-KW"/>
</dbReference>
<comment type="pathway">
    <text evidence="1">Amino-acid biosynthesis; L-arginine biosynthesis; carbamoyl phosphate from bicarbonate: step 1/1.</text>
</comment>
<feature type="domain" description="ATP-grasp" evidence="13">
    <location>
        <begin position="18"/>
        <end position="212"/>
    </location>
</feature>
<dbReference type="GO" id="GO:0004088">
    <property type="term" value="F:carbamoyl-phosphate synthase (glutamine-hydrolyzing) activity"/>
    <property type="evidence" value="ECO:0007669"/>
    <property type="project" value="UniProtKB-EC"/>
</dbReference>
<keyword evidence="7" id="KW-0677">Repeat</keyword>
<dbReference type="GO" id="GO:0046872">
    <property type="term" value="F:metal ion binding"/>
    <property type="evidence" value="ECO:0007669"/>
    <property type="project" value="UniProtKB-KW"/>
</dbReference>
<dbReference type="FunFam" id="3.30.1490.20:FF:000001">
    <property type="entry name" value="Carbamoyl-phosphate synthase large chain"/>
    <property type="match status" value="1"/>
</dbReference>
<keyword evidence="9" id="KW-0067">ATP-binding</keyword>
<gene>
    <name evidence="14" type="ORF">S06H3_34440</name>
</gene>
<evidence type="ECO:0000256" key="4">
    <source>
        <dbReference type="ARBA" id="ARBA00022598"/>
    </source>
</evidence>
<dbReference type="PRINTS" id="PR00098">
    <property type="entry name" value="CPSASE"/>
</dbReference>
<proteinExistence type="inferred from homology"/>
<dbReference type="SUPFAM" id="SSF56059">
    <property type="entry name" value="Glutathione synthetase ATP-binding domain-like"/>
    <property type="match status" value="1"/>
</dbReference>
<keyword evidence="10" id="KW-0464">Manganese</keyword>
<keyword evidence="3" id="KW-0055">Arginine biosynthesis</keyword>
<feature type="non-terminal residue" evidence="14">
    <location>
        <position position="1"/>
    </location>
</feature>
<evidence type="ECO:0000313" key="14">
    <source>
        <dbReference type="EMBL" id="GAI29963.1"/>
    </source>
</evidence>
<keyword evidence="5" id="KW-0028">Amino-acid biosynthesis</keyword>
<evidence type="ECO:0000256" key="11">
    <source>
        <dbReference type="ARBA" id="ARBA00047359"/>
    </source>
</evidence>
<accession>X1MFF0</accession>
<dbReference type="GO" id="GO:0004087">
    <property type="term" value="F:carbamoyl-phosphate synthase (ammonia) activity"/>
    <property type="evidence" value="ECO:0007669"/>
    <property type="project" value="UniProtKB-EC"/>
</dbReference>
<evidence type="ECO:0000256" key="7">
    <source>
        <dbReference type="ARBA" id="ARBA00022737"/>
    </source>
</evidence>
<evidence type="ECO:0000256" key="5">
    <source>
        <dbReference type="ARBA" id="ARBA00022605"/>
    </source>
</evidence>
<dbReference type="GO" id="GO:0006526">
    <property type="term" value="P:L-arginine biosynthetic process"/>
    <property type="evidence" value="ECO:0007669"/>
    <property type="project" value="UniProtKB-KW"/>
</dbReference>
<comment type="catalytic activity">
    <reaction evidence="12">
        <text>hydrogencarbonate + L-glutamine + 2 ATP + H2O = carbamoyl phosphate + L-glutamate + 2 ADP + phosphate + 2 H(+)</text>
        <dbReference type="Rhea" id="RHEA:18633"/>
        <dbReference type="ChEBI" id="CHEBI:15377"/>
        <dbReference type="ChEBI" id="CHEBI:15378"/>
        <dbReference type="ChEBI" id="CHEBI:17544"/>
        <dbReference type="ChEBI" id="CHEBI:29985"/>
        <dbReference type="ChEBI" id="CHEBI:30616"/>
        <dbReference type="ChEBI" id="CHEBI:43474"/>
        <dbReference type="ChEBI" id="CHEBI:58228"/>
        <dbReference type="ChEBI" id="CHEBI:58359"/>
        <dbReference type="ChEBI" id="CHEBI:456216"/>
        <dbReference type="EC" id="6.3.5.5"/>
    </reaction>
</comment>
<reference evidence="14" key="1">
    <citation type="journal article" date="2014" name="Front. Microbiol.">
        <title>High frequency of phylogenetically diverse reductive dehalogenase-homologous genes in deep subseafloor sedimentary metagenomes.</title>
        <authorList>
            <person name="Kawai M."/>
            <person name="Futagami T."/>
            <person name="Toyoda A."/>
            <person name="Takaki Y."/>
            <person name="Nishi S."/>
            <person name="Hori S."/>
            <person name="Arai W."/>
            <person name="Tsubouchi T."/>
            <person name="Morono Y."/>
            <person name="Uchiyama I."/>
            <person name="Ito T."/>
            <person name="Fujiyama A."/>
            <person name="Inagaki F."/>
            <person name="Takami H."/>
        </authorList>
    </citation>
    <scope>NUCLEOTIDE SEQUENCE</scope>
    <source>
        <strain evidence="14">Expedition CK06-06</strain>
    </source>
</reference>
<dbReference type="InterPro" id="IPR005479">
    <property type="entry name" value="CPAse_ATP-bd"/>
</dbReference>
<dbReference type="InterPro" id="IPR005483">
    <property type="entry name" value="CPSase_dom"/>
</dbReference>
<comment type="caution">
    <text evidence="14">The sequence shown here is derived from an EMBL/GenBank/DDBJ whole genome shotgun (WGS) entry which is preliminary data.</text>
</comment>
<evidence type="ECO:0000256" key="3">
    <source>
        <dbReference type="ARBA" id="ARBA00022571"/>
    </source>
</evidence>
<evidence type="ECO:0000256" key="9">
    <source>
        <dbReference type="ARBA" id="ARBA00022840"/>
    </source>
</evidence>
<dbReference type="GO" id="GO:0006541">
    <property type="term" value="P:glutamine metabolic process"/>
    <property type="evidence" value="ECO:0007669"/>
    <property type="project" value="TreeGrafter"/>
</dbReference>
<evidence type="ECO:0000256" key="6">
    <source>
        <dbReference type="ARBA" id="ARBA00022723"/>
    </source>
</evidence>
<sequence length="274" mass="29754">LGSSAEAIDIAEDRDRFEDFLNRLSIPQPPGAGVSSIEEALKVAKSLGYPLLVRPSYVLGGRAMEIVQGETELIRYLTLALELDSRHAVLIDKYLQGKEVEVDAIADGERVLIPGIMEHIERAGVHSGDALAIYPGVNLTEEEVNTMVDYTTRVGLALGIKGLMNVQMLIMRENGHSSVYVFEVNPRASRTVPFISKVTGVPMVRIATKVMVGISLREQGYEGGLCKRQKLVGIKAAVSSMSKLTGVDSYLGPEMKSTGEVMGIDYNFEAALVK</sequence>
<name>X1MFF0_9ZZZZ</name>
<evidence type="ECO:0000256" key="1">
    <source>
        <dbReference type="ARBA" id="ARBA00005077"/>
    </source>
</evidence>
<comment type="catalytic activity">
    <reaction evidence="11">
        <text>hydrogencarbonate + NH4(+) + 2 ATP = carbamoyl phosphate + 2 ADP + phosphate + 2 H(+)</text>
        <dbReference type="Rhea" id="RHEA:18029"/>
        <dbReference type="ChEBI" id="CHEBI:15378"/>
        <dbReference type="ChEBI" id="CHEBI:17544"/>
        <dbReference type="ChEBI" id="CHEBI:28938"/>
        <dbReference type="ChEBI" id="CHEBI:30616"/>
        <dbReference type="ChEBI" id="CHEBI:43474"/>
        <dbReference type="ChEBI" id="CHEBI:58228"/>
        <dbReference type="ChEBI" id="CHEBI:456216"/>
        <dbReference type="EC" id="6.3.4.16"/>
    </reaction>
</comment>
<dbReference type="GO" id="GO:0005737">
    <property type="term" value="C:cytoplasm"/>
    <property type="evidence" value="ECO:0007669"/>
    <property type="project" value="TreeGrafter"/>
</dbReference>
<evidence type="ECO:0000256" key="2">
    <source>
        <dbReference type="ARBA" id="ARBA00009799"/>
    </source>
</evidence>
<dbReference type="Pfam" id="PF02786">
    <property type="entry name" value="CPSase_L_D2"/>
    <property type="match status" value="1"/>
</dbReference>
<dbReference type="PROSITE" id="PS50975">
    <property type="entry name" value="ATP_GRASP"/>
    <property type="match status" value="1"/>
</dbReference>
<keyword evidence="8" id="KW-0547">Nucleotide-binding</keyword>